<protein>
    <submittedName>
        <fullName evidence="2">Glyoxalase</fullName>
    </submittedName>
</protein>
<dbReference type="Pfam" id="PF00903">
    <property type="entry name" value="Glyoxalase"/>
    <property type="match status" value="1"/>
</dbReference>
<accession>A0A2T4UHQ1</accession>
<keyword evidence="3" id="KW-1185">Reference proteome</keyword>
<dbReference type="SUPFAM" id="SSF54593">
    <property type="entry name" value="Glyoxalase/Bleomycin resistance protein/Dihydroxybiphenyl dioxygenase"/>
    <property type="match status" value="1"/>
</dbReference>
<name>A0A2T4UHQ1_9ACTN</name>
<dbReference type="EMBL" id="PYYB01000001">
    <property type="protein sequence ID" value="PTL58772.1"/>
    <property type="molecule type" value="Genomic_DNA"/>
</dbReference>
<gene>
    <name evidence="2" type="ORF">C7Y72_03465</name>
</gene>
<dbReference type="InterPro" id="IPR029068">
    <property type="entry name" value="Glyas_Bleomycin-R_OHBP_Dase"/>
</dbReference>
<dbReference type="PANTHER" id="PTHR34109">
    <property type="entry name" value="BNAUNNG04460D PROTEIN-RELATED"/>
    <property type="match status" value="1"/>
</dbReference>
<evidence type="ECO:0000313" key="2">
    <source>
        <dbReference type="EMBL" id="PTL58772.1"/>
    </source>
</evidence>
<dbReference type="Gene3D" id="3.30.720.110">
    <property type="match status" value="1"/>
</dbReference>
<dbReference type="InterPro" id="IPR037523">
    <property type="entry name" value="VOC_core"/>
</dbReference>
<dbReference type="Proteomes" id="UP000240739">
    <property type="component" value="Unassembled WGS sequence"/>
</dbReference>
<feature type="domain" description="VOC" evidence="1">
    <location>
        <begin position="1"/>
        <end position="119"/>
    </location>
</feature>
<dbReference type="Gene3D" id="3.30.720.120">
    <property type="match status" value="1"/>
</dbReference>
<comment type="caution">
    <text evidence="2">The sequence shown here is derived from an EMBL/GenBank/DDBJ whole genome shotgun (WGS) entry which is preliminary data.</text>
</comment>
<dbReference type="RefSeq" id="WP_107567209.1">
    <property type="nucleotide sequence ID" value="NZ_PYYB01000001.1"/>
</dbReference>
<dbReference type="PANTHER" id="PTHR34109:SF1">
    <property type="entry name" value="VOC DOMAIN-CONTAINING PROTEIN"/>
    <property type="match status" value="1"/>
</dbReference>
<dbReference type="OrthoDB" id="9806868at2"/>
<dbReference type="AlphaFoldDB" id="A0A2T4UHQ1"/>
<sequence>MTVFPCLKISSRDLLRFYQEAFGLRLVAVFPPEGEEVDHAQLRLGDGAIMCGTRGATEQPLGATLTYWVLPDAAAVDALYARAIAAGATSVREPYVPDYGGRECGLADPDGNGWSFGTYAGEPG</sequence>
<dbReference type="InterPro" id="IPR004360">
    <property type="entry name" value="Glyas_Fos-R_dOase_dom"/>
</dbReference>
<dbReference type="PROSITE" id="PS51819">
    <property type="entry name" value="VOC"/>
    <property type="match status" value="1"/>
</dbReference>
<organism evidence="2 3">
    <name type="scientific">Paraconexibacter algicola</name>
    <dbReference type="NCBI Taxonomy" id="2133960"/>
    <lineage>
        <taxon>Bacteria</taxon>
        <taxon>Bacillati</taxon>
        <taxon>Actinomycetota</taxon>
        <taxon>Thermoleophilia</taxon>
        <taxon>Solirubrobacterales</taxon>
        <taxon>Paraconexibacteraceae</taxon>
        <taxon>Paraconexibacter</taxon>
    </lineage>
</organism>
<evidence type="ECO:0000313" key="3">
    <source>
        <dbReference type="Proteomes" id="UP000240739"/>
    </source>
</evidence>
<reference evidence="2 3" key="1">
    <citation type="submission" date="2018-03" db="EMBL/GenBank/DDBJ databases">
        <title>Aquarubrobacter algicola gen. nov., sp. nov., a novel actinobacterium isolated from shallow eutrophic lake during the end of cyanobacterial harmful algal blooms.</title>
        <authorList>
            <person name="Chun S.J."/>
        </authorList>
    </citation>
    <scope>NUCLEOTIDE SEQUENCE [LARGE SCALE GENOMIC DNA]</scope>
    <source>
        <strain evidence="2 3">Seoho-28</strain>
    </source>
</reference>
<proteinExistence type="predicted"/>
<evidence type="ECO:0000259" key="1">
    <source>
        <dbReference type="PROSITE" id="PS51819"/>
    </source>
</evidence>